<dbReference type="InterPro" id="IPR029044">
    <property type="entry name" value="Nucleotide-diphossugar_trans"/>
</dbReference>
<protein>
    <submittedName>
        <fullName evidence="3">CTP:molybdopterin cytidylyltransferase MocA</fullName>
    </submittedName>
</protein>
<evidence type="ECO:0000256" key="1">
    <source>
        <dbReference type="ARBA" id="ARBA00022842"/>
    </source>
</evidence>
<accession>A0A497VED9</accession>
<dbReference type="PANTHER" id="PTHR43777:SF1">
    <property type="entry name" value="MOLYBDENUM COFACTOR CYTIDYLYLTRANSFERASE"/>
    <property type="match status" value="1"/>
</dbReference>
<name>A0A497VED9_9RHOB</name>
<dbReference type="CDD" id="cd04182">
    <property type="entry name" value="GT_2_like_f"/>
    <property type="match status" value="1"/>
</dbReference>
<evidence type="ECO:0000313" key="4">
    <source>
        <dbReference type="Proteomes" id="UP000269157"/>
    </source>
</evidence>
<keyword evidence="3" id="KW-0548">Nucleotidyltransferase</keyword>
<evidence type="ECO:0000313" key="3">
    <source>
        <dbReference type="EMBL" id="RLJ41692.1"/>
    </source>
</evidence>
<organism evidence="3 4">
    <name type="scientific">Litoreibacter meonggei</name>
    <dbReference type="NCBI Taxonomy" id="1049199"/>
    <lineage>
        <taxon>Bacteria</taxon>
        <taxon>Pseudomonadati</taxon>
        <taxon>Pseudomonadota</taxon>
        <taxon>Alphaproteobacteria</taxon>
        <taxon>Rhodobacterales</taxon>
        <taxon>Roseobacteraceae</taxon>
        <taxon>Litoreibacter</taxon>
    </lineage>
</organism>
<dbReference type="RefSeq" id="WP_121024966.1">
    <property type="nucleotide sequence ID" value="NZ_RCCE01000004.1"/>
</dbReference>
<dbReference type="GO" id="GO:0016779">
    <property type="term" value="F:nucleotidyltransferase activity"/>
    <property type="evidence" value="ECO:0007669"/>
    <property type="project" value="UniProtKB-KW"/>
</dbReference>
<keyword evidence="3" id="KW-0808">Transferase</keyword>
<sequence>MSVTALLLAGGASSRMAPRDKLLEDVDGMPLLRQRALACLTSDTEKLRVVLPANRPKRTAALDGLDVEIVYNDGSELGMSHSLKCGISGVDADAVLIVLADLPDLRAADLDKVIHAADAHPLARILRGADQRGQPGHPVLIRKAVFAELGKLEGDLGAQPLLKRHKADTVLVPIGPAALRDLDTPEDWAAWRADQLK</sequence>
<dbReference type="SUPFAM" id="SSF53448">
    <property type="entry name" value="Nucleotide-diphospho-sugar transferases"/>
    <property type="match status" value="1"/>
</dbReference>
<dbReference type="OrthoDB" id="9779263at2"/>
<dbReference type="AlphaFoldDB" id="A0A497VED9"/>
<gene>
    <name evidence="3" type="ORF">BCF46_2659</name>
</gene>
<proteinExistence type="predicted"/>
<dbReference type="Proteomes" id="UP000269157">
    <property type="component" value="Unassembled WGS sequence"/>
</dbReference>
<evidence type="ECO:0000259" key="2">
    <source>
        <dbReference type="Pfam" id="PF12804"/>
    </source>
</evidence>
<keyword evidence="1" id="KW-0460">Magnesium</keyword>
<reference evidence="3 4" key="1">
    <citation type="submission" date="2018-10" db="EMBL/GenBank/DDBJ databases">
        <title>Genomic Encyclopedia of Archaeal and Bacterial Type Strains, Phase II (KMG-II): from individual species to whole genera.</title>
        <authorList>
            <person name="Goeker M."/>
        </authorList>
    </citation>
    <scope>NUCLEOTIDE SEQUENCE [LARGE SCALE GENOMIC DNA]</scope>
    <source>
        <strain evidence="3 4">DSM 29466</strain>
    </source>
</reference>
<keyword evidence="4" id="KW-1185">Reference proteome</keyword>
<comment type="caution">
    <text evidence="3">The sequence shown here is derived from an EMBL/GenBank/DDBJ whole genome shotgun (WGS) entry which is preliminary data.</text>
</comment>
<dbReference type="PANTHER" id="PTHR43777">
    <property type="entry name" value="MOLYBDENUM COFACTOR CYTIDYLYLTRANSFERASE"/>
    <property type="match status" value="1"/>
</dbReference>
<feature type="domain" description="MobA-like NTP transferase" evidence="2">
    <location>
        <begin position="5"/>
        <end position="166"/>
    </location>
</feature>
<dbReference type="InterPro" id="IPR025877">
    <property type="entry name" value="MobA-like_NTP_Trfase"/>
</dbReference>
<dbReference type="Pfam" id="PF12804">
    <property type="entry name" value="NTP_transf_3"/>
    <property type="match status" value="1"/>
</dbReference>
<dbReference type="Gene3D" id="3.90.550.10">
    <property type="entry name" value="Spore Coat Polysaccharide Biosynthesis Protein SpsA, Chain A"/>
    <property type="match status" value="1"/>
</dbReference>
<dbReference type="EMBL" id="RCCE01000004">
    <property type="protein sequence ID" value="RLJ41692.1"/>
    <property type="molecule type" value="Genomic_DNA"/>
</dbReference>